<organism evidence="1 2">
    <name type="scientific">Meloidogyne enterolobii</name>
    <name type="common">Root-knot nematode worm</name>
    <name type="synonym">Meloidogyne mayaguensis</name>
    <dbReference type="NCBI Taxonomy" id="390850"/>
    <lineage>
        <taxon>Eukaryota</taxon>
        <taxon>Metazoa</taxon>
        <taxon>Ecdysozoa</taxon>
        <taxon>Nematoda</taxon>
        <taxon>Chromadorea</taxon>
        <taxon>Rhabditida</taxon>
        <taxon>Tylenchina</taxon>
        <taxon>Tylenchomorpha</taxon>
        <taxon>Tylenchoidea</taxon>
        <taxon>Meloidogynidae</taxon>
        <taxon>Meloidogyninae</taxon>
        <taxon>Meloidogyne</taxon>
    </lineage>
</organism>
<sequence length="91" mass="10314">MSKTFIVLVIFTIVFVECCVGRKRKQAHPQSTLHNKAAESSKNGSRRSTKHKTKSEEKEDPSYVHTGKRLSTWTDPKVNLYEDDSCVSDGK</sequence>
<dbReference type="EMBL" id="CAVMJV010000070">
    <property type="protein sequence ID" value="CAK5088245.1"/>
    <property type="molecule type" value="Genomic_DNA"/>
</dbReference>
<dbReference type="Proteomes" id="UP001497535">
    <property type="component" value="Unassembled WGS sequence"/>
</dbReference>
<reference evidence="1" key="1">
    <citation type="submission" date="2023-11" db="EMBL/GenBank/DDBJ databases">
        <authorList>
            <person name="Poullet M."/>
        </authorList>
    </citation>
    <scope>NUCLEOTIDE SEQUENCE</scope>
    <source>
        <strain evidence="1">E1834</strain>
    </source>
</reference>
<name>A0ACB1A9W6_MELEN</name>
<comment type="caution">
    <text evidence="1">The sequence shown here is derived from an EMBL/GenBank/DDBJ whole genome shotgun (WGS) entry which is preliminary data.</text>
</comment>
<evidence type="ECO:0000313" key="2">
    <source>
        <dbReference type="Proteomes" id="UP001497535"/>
    </source>
</evidence>
<keyword evidence="2" id="KW-1185">Reference proteome</keyword>
<gene>
    <name evidence="1" type="ORF">MENTE1834_LOCUS35884</name>
</gene>
<proteinExistence type="predicted"/>
<protein>
    <submittedName>
        <fullName evidence="1">Uncharacterized protein</fullName>
    </submittedName>
</protein>
<evidence type="ECO:0000313" key="1">
    <source>
        <dbReference type="EMBL" id="CAK5088245.1"/>
    </source>
</evidence>
<accession>A0ACB1A9W6</accession>